<feature type="region of interest" description="Disordered" evidence="10">
    <location>
        <begin position="370"/>
        <end position="391"/>
    </location>
</feature>
<dbReference type="Gene3D" id="2.170.130.10">
    <property type="entry name" value="TonB-dependent receptor, plug domain"/>
    <property type="match status" value="1"/>
</dbReference>
<evidence type="ECO:0000256" key="4">
    <source>
        <dbReference type="ARBA" id="ARBA00022692"/>
    </source>
</evidence>
<dbReference type="GO" id="GO:0009279">
    <property type="term" value="C:cell outer membrane"/>
    <property type="evidence" value="ECO:0007669"/>
    <property type="project" value="UniProtKB-SubCell"/>
</dbReference>
<keyword evidence="13" id="KW-0675">Receptor</keyword>
<keyword evidence="2 8" id="KW-0813">Transport</keyword>
<dbReference type="InterPro" id="IPR010104">
    <property type="entry name" value="TonB_rcpt_bac"/>
</dbReference>
<evidence type="ECO:0000256" key="6">
    <source>
        <dbReference type="ARBA" id="ARBA00023136"/>
    </source>
</evidence>
<dbReference type="PANTHER" id="PTHR40980">
    <property type="entry name" value="PLUG DOMAIN-CONTAINING PROTEIN"/>
    <property type="match status" value="1"/>
</dbReference>
<dbReference type="EMBL" id="JAOZYT010000024">
    <property type="protein sequence ID" value="MCW0523681.1"/>
    <property type="molecule type" value="Genomic_DNA"/>
</dbReference>
<dbReference type="Pfam" id="PF13715">
    <property type="entry name" value="CarbopepD_reg_2"/>
    <property type="match status" value="1"/>
</dbReference>
<comment type="caution">
    <text evidence="13">The sequence shown here is derived from an EMBL/GenBank/DDBJ whole genome shotgun (WGS) entry which is preliminary data.</text>
</comment>
<evidence type="ECO:0000256" key="10">
    <source>
        <dbReference type="SAM" id="MobiDB-lite"/>
    </source>
</evidence>
<keyword evidence="4 8" id="KW-0812">Transmembrane</keyword>
<dbReference type="Proteomes" id="UP001207440">
    <property type="component" value="Unassembled WGS sequence"/>
</dbReference>
<evidence type="ECO:0000256" key="8">
    <source>
        <dbReference type="PROSITE-ProRule" id="PRU01360"/>
    </source>
</evidence>
<comment type="subcellular location">
    <subcellularLocation>
        <location evidence="1 8">Cell outer membrane</location>
        <topology evidence="1 8">Multi-pass membrane protein</topology>
    </subcellularLocation>
</comment>
<dbReference type="AlphaFoldDB" id="A0AAP3AKY6"/>
<evidence type="ECO:0000256" key="9">
    <source>
        <dbReference type="RuleBase" id="RU003357"/>
    </source>
</evidence>
<dbReference type="InterPro" id="IPR012910">
    <property type="entry name" value="Plug_dom"/>
</dbReference>
<reference evidence="13" key="1">
    <citation type="submission" date="2022-10" db="EMBL/GenBank/DDBJ databases">
        <title>Sifting through the core-genome to identify putative cross-protective antigens against Riemerella anatipestifer.</title>
        <authorList>
            <person name="Zheng X."/>
            <person name="Zhang W."/>
        </authorList>
    </citation>
    <scope>NUCLEOTIDE SEQUENCE</scope>
    <source>
        <strain evidence="13">ZWRA178</strain>
    </source>
</reference>
<dbReference type="CDD" id="cd01347">
    <property type="entry name" value="ligand_gated_channel"/>
    <property type="match status" value="1"/>
</dbReference>
<evidence type="ECO:0000256" key="7">
    <source>
        <dbReference type="ARBA" id="ARBA00023237"/>
    </source>
</evidence>
<proteinExistence type="inferred from homology"/>
<organism evidence="13 14">
    <name type="scientific">Riemerella anatipestifer</name>
    <name type="common">Moraxella anatipestifer</name>
    <dbReference type="NCBI Taxonomy" id="34085"/>
    <lineage>
        <taxon>Bacteria</taxon>
        <taxon>Pseudomonadati</taxon>
        <taxon>Bacteroidota</taxon>
        <taxon>Flavobacteriia</taxon>
        <taxon>Flavobacteriales</taxon>
        <taxon>Weeksellaceae</taxon>
        <taxon>Riemerella</taxon>
    </lineage>
</organism>
<dbReference type="Pfam" id="PF07715">
    <property type="entry name" value="Plug"/>
    <property type="match status" value="1"/>
</dbReference>
<keyword evidence="7 8" id="KW-0998">Cell outer membrane</keyword>
<dbReference type="InterPro" id="IPR000531">
    <property type="entry name" value="Beta-barrel_TonB"/>
</dbReference>
<accession>A0AAP3AKY6</accession>
<protein>
    <submittedName>
        <fullName evidence="13">TonB-dependent receptor</fullName>
    </submittedName>
</protein>
<dbReference type="Gene3D" id="2.60.40.1120">
    <property type="entry name" value="Carboxypeptidase-like, regulatory domain"/>
    <property type="match status" value="1"/>
</dbReference>
<keyword evidence="6 8" id="KW-0472">Membrane</keyword>
<dbReference type="InterPro" id="IPR013784">
    <property type="entry name" value="Carb-bd-like_fold"/>
</dbReference>
<sequence length="936" mass="107725">MKRNLQFVLLISTAIFTKAQVGTLSGNINDNSKIALPGAKLILTPGNYHTISDDNGNFIFLNVPEGKYTLSVDYIGYGERKYNITVGSNKNTYQNIIYDKKISNIKEVTVIGFSRQSQARALNKQRNNMNISNIVSSDQIGKFPDANIGDALKRIPGITMQNDQGEARNIIIRGLAPELNSVTLNGNRIPSAEGDNRNVQMDLIPSDMIQMIEVNKTLTPDQDADAIGGSVDLITKTASNKERFYFSTASGYSPIRDKALLSNNFLYSNRFFNGKLGWVLNGSYHNNDYGSDNVEAEWIKDKKGREYISQMDIRKYDVKRERKSIGSDFDIKINPKNNIRLSAMYNWRDDWENRYRLRIKRIAPLENQQGFEGREERQTKGGILNRPNNGGRLERQIMQNYALKGDHILGNKIDLDWGISYAKAEEQRPDERYISFYTDRKKMVKYSNDIGSDAEPLYTSSTPPSLSDYKFDKLSEQNSHTFEEETTGKFNLRFPFSIIENQKGRLRIGGKMRLKFKKRDGEYHTFTPIDNAMSSLSGADNIFFSGENWNPNSKYTPGYFASRDFLGRLDLNNPNLFNKKRNPSEYLTSNYNAKEGIYSGYIRWDQHLNEQISFILGVRMENTKTHYTGNIVQDENNLEGTRTVSNNYINYLPNASIKYTPTKNLVLRGAYTTAIARPNYYRLSPFVSVIPEDRDITAGNPNLKAAYSHNLDVMGEYYFKSVGLISIGGFYKKINHFIYDYRDSQYSYNKFSNDFPDITNQLNQTDIYTFIQSRNGDAVNVYGFEIAFQRQLDFLPGFLSNLGIYTNYTHTKSYAKGIYTDEGVMREGLMLPGTAPHMFNASLSWENKKFQTRVSFNHTSAYLDELGDNDFYDRYYDKQSFLDINATYAIKEWMRVFVEANNLTNQPLRYYQGISSRTMQMEYYRPRYTMGLKFDF</sequence>
<gene>
    <name evidence="13" type="ORF">OKE68_05040</name>
</gene>
<dbReference type="InterPro" id="IPR036942">
    <property type="entry name" value="Beta-barrel_TonB_sf"/>
</dbReference>
<dbReference type="NCBIfam" id="TIGR01782">
    <property type="entry name" value="TonB-Xanth-Caul"/>
    <property type="match status" value="1"/>
</dbReference>
<dbReference type="InterPro" id="IPR037066">
    <property type="entry name" value="Plug_dom_sf"/>
</dbReference>
<feature type="domain" description="TonB-dependent receptor-like beta-barrel" evidence="11">
    <location>
        <begin position="464"/>
        <end position="903"/>
    </location>
</feature>
<dbReference type="InterPro" id="IPR039426">
    <property type="entry name" value="TonB-dep_rcpt-like"/>
</dbReference>
<evidence type="ECO:0000256" key="3">
    <source>
        <dbReference type="ARBA" id="ARBA00022452"/>
    </source>
</evidence>
<dbReference type="Gene3D" id="2.40.170.20">
    <property type="entry name" value="TonB-dependent receptor, beta-barrel domain"/>
    <property type="match status" value="1"/>
</dbReference>
<evidence type="ECO:0000313" key="14">
    <source>
        <dbReference type="Proteomes" id="UP001207440"/>
    </source>
</evidence>
<name>A0AAP3AKY6_RIEAN</name>
<dbReference type="Pfam" id="PF00593">
    <property type="entry name" value="TonB_dep_Rec_b-barrel"/>
    <property type="match status" value="1"/>
</dbReference>
<evidence type="ECO:0000259" key="11">
    <source>
        <dbReference type="Pfam" id="PF00593"/>
    </source>
</evidence>
<comment type="similarity">
    <text evidence="8 9">Belongs to the TonB-dependent receptor family.</text>
</comment>
<dbReference type="GO" id="GO:0030246">
    <property type="term" value="F:carbohydrate binding"/>
    <property type="evidence" value="ECO:0007669"/>
    <property type="project" value="InterPro"/>
</dbReference>
<dbReference type="RefSeq" id="WP_064969790.1">
    <property type="nucleotide sequence ID" value="NZ_CP029760.1"/>
</dbReference>
<evidence type="ECO:0000256" key="2">
    <source>
        <dbReference type="ARBA" id="ARBA00022448"/>
    </source>
</evidence>
<dbReference type="SUPFAM" id="SSF49452">
    <property type="entry name" value="Starch-binding domain-like"/>
    <property type="match status" value="1"/>
</dbReference>
<keyword evidence="5 9" id="KW-0798">TonB box</keyword>
<keyword evidence="3 8" id="KW-1134">Transmembrane beta strand</keyword>
<dbReference type="SUPFAM" id="SSF56935">
    <property type="entry name" value="Porins"/>
    <property type="match status" value="1"/>
</dbReference>
<evidence type="ECO:0000313" key="13">
    <source>
        <dbReference type="EMBL" id="MCW0523681.1"/>
    </source>
</evidence>
<evidence type="ECO:0000259" key="12">
    <source>
        <dbReference type="Pfam" id="PF07715"/>
    </source>
</evidence>
<evidence type="ECO:0000256" key="5">
    <source>
        <dbReference type="ARBA" id="ARBA00023077"/>
    </source>
</evidence>
<dbReference type="PROSITE" id="PS52016">
    <property type="entry name" value="TONB_DEPENDENT_REC_3"/>
    <property type="match status" value="1"/>
</dbReference>
<dbReference type="PANTHER" id="PTHR40980:SF4">
    <property type="entry name" value="TONB-DEPENDENT RECEPTOR-LIKE BETA-BARREL DOMAIN-CONTAINING PROTEIN"/>
    <property type="match status" value="1"/>
</dbReference>
<evidence type="ECO:0000256" key="1">
    <source>
        <dbReference type="ARBA" id="ARBA00004571"/>
    </source>
</evidence>
<feature type="domain" description="TonB-dependent receptor plug" evidence="12">
    <location>
        <begin position="129"/>
        <end position="229"/>
    </location>
</feature>